<comment type="caution">
    <text evidence="1">The sequence shown here is derived from an EMBL/GenBank/DDBJ whole genome shotgun (WGS) entry which is preliminary data.</text>
</comment>
<dbReference type="Proteomes" id="UP000664480">
    <property type="component" value="Unassembled WGS sequence"/>
</dbReference>
<name>A0ABS3CK30_9BACT</name>
<organism evidence="1 2">
    <name type="scientific">Algoriphagus pacificus</name>
    <dbReference type="NCBI Taxonomy" id="2811234"/>
    <lineage>
        <taxon>Bacteria</taxon>
        <taxon>Pseudomonadati</taxon>
        <taxon>Bacteroidota</taxon>
        <taxon>Cytophagia</taxon>
        <taxon>Cytophagales</taxon>
        <taxon>Cyclobacteriaceae</taxon>
        <taxon>Algoriphagus</taxon>
    </lineage>
</organism>
<keyword evidence="2" id="KW-1185">Reference proteome</keyword>
<gene>
    <name evidence="1" type="ORF">J0A69_18600</name>
</gene>
<dbReference type="RefSeq" id="WP_206588129.1">
    <property type="nucleotide sequence ID" value="NZ_JAFKCU010000005.1"/>
</dbReference>
<reference evidence="1 2" key="1">
    <citation type="submission" date="2021-03" db="EMBL/GenBank/DDBJ databases">
        <title>novel species isolated from a fishpond in China.</title>
        <authorList>
            <person name="Lu H."/>
            <person name="Cai Z."/>
        </authorList>
    </citation>
    <scope>NUCLEOTIDE SEQUENCE [LARGE SCALE GENOMIC DNA]</scope>
    <source>
        <strain evidence="1 2">YJ13C</strain>
    </source>
</reference>
<dbReference type="EMBL" id="JAFKCU010000005">
    <property type="protein sequence ID" value="MBN7817458.1"/>
    <property type="molecule type" value="Genomic_DNA"/>
</dbReference>
<proteinExistence type="predicted"/>
<evidence type="ECO:0000313" key="2">
    <source>
        <dbReference type="Proteomes" id="UP000664480"/>
    </source>
</evidence>
<accession>A0ABS3CK30</accession>
<evidence type="ECO:0000313" key="1">
    <source>
        <dbReference type="EMBL" id="MBN7817458.1"/>
    </source>
</evidence>
<protein>
    <submittedName>
        <fullName evidence="1">DUF1493 family protein</fullName>
    </submittedName>
</protein>
<sequence>MKKSQDFTRLRLLIKEIYGIENIEFDTVINEFKTISEDNDYFIRSFELEFNIDMSSFPYYKYYEEDQFILLSIFRILFGTSMKGKKKLTVRHLLRVIQNKKWHE</sequence>